<evidence type="ECO:0000313" key="1">
    <source>
        <dbReference type="EMBL" id="SEC56673.1"/>
    </source>
</evidence>
<proteinExistence type="predicted"/>
<reference evidence="1 2" key="1">
    <citation type="submission" date="2016-10" db="EMBL/GenBank/DDBJ databases">
        <authorList>
            <person name="de Groot N.N."/>
        </authorList>
    </citation>
    <scope>NUCLEOTIDE SEQUENCE [LARGE SCALE GENOMIC DNA]</scope>
    <source>
        <strain evidence="1 2">BS3655</strain>
    </source>
</reference>
<dbReference type="Proteomes" id="UP000183114">
    <property type="component" value="Unassembled WGS sequence"/>
</dbReference>
<dbReference type="AlphaFoldDB" id="A0A1H4TJG9"/>
<evidence type="ECO:0000313" key="2">
    <source>
        <dbReference type="Proteomes" id="UP000183114"/>
    </source>
</evidence>
<protein>
    <recommendedName>
        <fullName evidence="3">DUF4329 domain-containing protein</fullName>
    </recommendedName>
</protein>
<evidence type="ECO:0008006" key="3">
    <source>
        <dbReference type="Google" id="ProtNLM"/>
    </source>
</evidence>
<organism evidence="1 2">
    <name type="scientific">Pseudomonas frederiksbergensis</name>
    <dbReference type="NCBI Taxonomy" id="104087"/>
    <lineage>
        <taxon>Bacteria</taxon>
        <taxon>Pseudomonadati</taxon>
        <taxon>Pseudomonadota</taxon>
        <taxon>Gammaproteobacteria</taxon>
        <taxon>Pseudomonadales</taxon>
        <taxon>Pseudomonadaceae</taxon>
        <taxon>Pseudomonas</taxon>
    </lineage>
</organism>
<accession>A0A1H4TJG9</accession>
<dbReference type="RefSeq" id="WP_074873372.1">
    <property type="nucleotide sequence ID" value="NZ_FNTF01000002.1"/>
</dbReference>
<sequence>MDEQPQQLAPTQSAGSALNILERAFLSADDAARYAHERIGRHRNRGYYGYILQRNDQRFVLTDLTGHPVSMTSHHKVIPDKHVLHSRFYSHPALSTLEVAKVTQLKWTVEDAATSLLMFSVDELRNSLQSGLPAYLSGAENSLIGFTPDRSRTASLVAKLGTEAAPGVFALGMKTGAIKPEQFVEEAAAAGDLQVLVSNGRWRPRGRITGPVVAGPWERSVPERVSFGAVSRSADEAALERYAKDTELHDEERTWFGFILKQQGKEEYIATELVPVSDGRDKLYSLRSLFGISRKAGDYDYPESFKLHAFYYSRQRVKHARDPARRWLAHHFIVPRDLFVVVYDSNKRPVLDPDRVIPLYVSTQDGALLKYVPRKGTKLFDNDTPGMGLEEIQKNLASGVLTPTGFVRVVANSGVLQVMRTNVCWDSKGVVDKHWQSSMNLQRRTLGPVFLTADDAALHARSQIPSGSAKAFGGVILKRADGFFVATDPIAILREDFDIPWVFPDEAVTLGQFPAGCSVVARYRSRVPRELPVLLSKVDKEVYLNMLSADVAYTAFTREGQTFDEYFLAPDGATIRYRAGLWARFKADLAIALGTSGKPGRELDAASIKEQIYRGLLSPTNWVKSLAKSGYLQVVSGSPLWGPARTVTEFEAYPPAAAVTSGYARAVAEPACSPMYLREQDAACFAHERARNRSATGFGFILKNTRTGVFIATLPIDVQGTWLAYERIFPGVLPSSHVSSAIHLCAGQAPQKLSDDDYRHFLSPVDVSLARDAARTPHGFRPIYFSCADGALLRLLLSPFDPDLSRDKFGQYEFKNNPFAALEHAQRDWKDIGEGRFRLSSYIQRMAKSGELEVLVTSAYWSQKGKVSQNWRPRMPSVSVDEQWANSPAPALGPIFHHPDDAALYAQSRLGSHESQTTVHASGILSSPGTNSFVALEPIADPGYPNEAIKRIFRIASDPLTSPRNKAPRFPDGYTLVAGHQLFQAAGSTLSEHSDSTDANFASPAQVHAHTHALKAKGFDINAYYYSTRYGALLKYTPTYSASERTLLLTQPVQLVEGKWATVLSTDVFITRLADIGNLQVLKPAYFWNQARRLGSDWSLRRQQVQDIFPHPTRDEL</sequence>
<dbReference type="EMBL" id="FNTF01000002">
    <property type="protein sequence ID" value="SEC56673.1"/>
    <property type="molecule type" value="Genomic_DNA"/>
</dbReference>
<name>A0A1H4TJG9_9PSED</name>
<gene>
    <name evidence="1" type="ORF">SAMN04490185_1655</name>
</gene>